<gene>
    <name evidence="1" type="ORF">FP2506_17619</name>
</gene>
<dbReference type="HOGENOM" id="CLU_3403697_0_0_5"/>
<name>Q0FY24_9HYPH</name>
<proteinExistence type="predicted"/>
<dbReference type="AlphaFoldDB" id="Q0FY24"/>
<keyword evidence="2" id="KW-1185">Reference proteome</keyword>
<organism evidence="1 2">
    <name type="scientific">Fulvimarina pelagi HTCC2506</name>
    <dbReference type="NCBI Taxonomy" id="314231"/>
    <lineage>
        <taxon>Bacteria</taxon>
        <taxon>Pseudomonadati</taxon>
        <taxon>Pseudomonadota</taxon>
        <taxon>Alphaproteobacteria</taxon>
        <taxon>Hyphomicrobiales</taxon>
        <taxon>Aurantimonadaceae</taxon>
        <taxon>Fulvimarina</taxon>
    </lineage>
</organism>
<dbReference type="EMBL" id="AATP01000011">
    <property type="protein sequence ID" value="EAU39918.1"/>
    <property type="molecule type" value="Genomic_DNA"/>
</dbReference>
<accession>Q0FY24</accession>
<comment type="caution">
    <text evidence="1">The sequence shown here is derived from an EMBL/GenBank/DDBJ whole genome shotgun (WGS) entry which is preliminary data.</text>
</comment>
<evidence type="ECO:0000313" key="2">
    <source>
        <dbReference type="Proteomes" id="UP000004310"/>
    </source>
</evidence>
<protein>
    <submittedName>
        <fullName evidence="1">Uncharacterized protein</fullName>
    </submittedName>
</protein>
<dbReference type="Proteomes" id="UP000004310">
    <property type="component" value="Unassembled WGS sequence"/>
</dbReference>
<reference evidence="1 2" key="1">
    <citation type="journal article" date="2010" name="J. Bacteriol.">
        <title>Genome sequence of Fulvimarina pelagi HTCC2506T, a Mn(II)-oxidizing alphaproteobacterium possessing an aerobic anoxygenic photosynthetic gene cluster and Xanthorhodopsin.</title>
        <authorList>
            <person name="Kang I."/>
            <person name="Oh H.M."/>
            <person name="Lim S.I."/>
            <person name="Ferriera S."/>
            <person name="Giovannoni S.J."/>
            <person name="Cho J.C."/>
        </authorList>
    </citation>
    <scope>NUCLEOTIDE SEQUENCE [LARGE SCALE GENOMIC DNA]</scope>
    <source>
        <strain evidence="1 2">HTCC2506</strain>
    </source>
</reference>
<evidence type="ECO:0000313" key="1">
    <source>
        <dbReference type="EMBL" id="EAU39918.1"/>
    </source>
</evidence>
<sequence length="30" mass="3163">MAIAGRAHSKLLMSVFEAIAISQSVTVSML</sequence>